<dbReference type="GO" id="GO:0004016">
    <property type="term" value="F:adenylate cyclase activity"/>
    <property type="evidence" value="ECO:0007669"/>
    <property type="project" value="UniProtKB-ARBA"/>
</dbReference>
<dbReference type="PANTHER" id="PTHR43081">
    <property type="entry name" value="ADENYLATE CYCLASE, TERMINAL-DIFFERENTIATION SPECIFIC-RELATED"/>
    <property type="match status" value="1"/>
</dbReference>
<dbReference type="Pfam" id="PF05226">
    <property type="entry name" value="CHASE2"/>
    <property type="match status" value="1"/>
</dbReference>
<dbReference type="InterPro" id="IPR007890">
    <property type="entry name" value="CHASE2"/>
</dbReference>
<evidence type="ECO:0000259" key="2">
    <source>
        <dbReference type="PROSITE" id="PS50125"/>
    </source>
</evidence>
<dbReference type="Gene3D" id="3.30.70.1230">
    <property type="entry name" value="Nucleotide cyclase"/>
    <property type="match status" value="1"/>
</dbReference>
<keyword evidence="1" id="KW-1133">Transmembrane helix</keyword>
<dbReference type="PROSITE" id="PS50125">
    <property type="entry name" value="GUANYLATE_CYCLASE_2"/>
    <property type="match status" value="1"/>
</dbReference>
<evidence type="ECO:0000313" key="3">
    <source>
        <dbReference type="EMBL" id="POR03997.1"/>
    </source>
</evidence>
<dbReference type="AlphaFoldDB" id="A0A2S4JWT9"/>
<gene>
    <name evidence="3" type="ORF">AU468_04860</name>
</gene>
<keyword evidence="4" id="KW-1185">Reference proteome</keyword>
<keyword evidence="1" id="KW-0812">Transmembrane</keyword>
<keyword evidence="1" id="KW-0472">Membrane</keyword>
<evidence type="ECO:0000313" key="4">
    <source>
        <dbReference type="Proteomes" id="UP000237350"/>
    </source>
</evidence>
<evidence type="ECO:0000256" key="1">
    <source>
        <dbReference type="SAM" id="Phobius"/>
    </source>
</evidence>
<organism evidence="3 4">
    <name type="scientific">Alkalispirochaeta sphaeroplastigenens</name>
    <dbReference type="NCBI Taxonomy" id="1187066"/>
    <lineage>
        <taxon>Bacteria</taxon>
        <taxon>Pseudomonadati</taxon>
        <taxon>Spirochaetota</taxon>
        <taxon>Spirochaetia</taxon>
        <taxon>Spirochaetales</taxon>
        <taxon>Spirochaetaceae</taxon>
        <taxon>Alkalispirochaeta</taxon>
    </lineage>
</organism>
<comment type="caution">
    <text evidence="3">The sequence shown here is derived from an EMBL/GenBank/DDBJ whole genome shotgun (WGS) entry which is preliminary data.</text>
</comment>
<dbReference type="PANTHER" id="PTHR43081:SF1">
    <property type="entry name" value="ADENYLATE CYCLASE, TERMINAL-DIFFERENTIATION SPECIFIC"/>
    <property type="match status" value="1"/>
</dbReference>
<name>A0A2S4JWT9_9SPIO</name>
<sequence>MAKAQSVLERYYLIPFVATALVAALSLLPQYQALDRGSYDVLLGIRPPVEERSEFLLLNADDLAVAQVGMWPWSRHIMADGLILMREFDLNYAVFDIEYVDRSPQGVDSLFLNQEIPHSFAREFESLEGNISALFGALYQGTIPLEEAEEYILQLVDLSRAARERLLEEVHSIARDNDDYLGRAARFFGRAFFTTTMLPDDVGLVTVSDDHRRFILDEIALENVTGDLELLPEARDIQPAIPPVLRRAAGAGFPNVLVDPDGVRRRVDLLSRYQDRIFGQLAFRPLLHWLGSPEIEVKPGSITLRDARHPDGDIRDITIPLSHDGKMLVTWPQKRYDQSFRHLSFNDLYVHGLLEQDLIANLDAMDGAGFLQFGEPGPDLLPAYRYAEDLREEGLATGDSEVIEEYYQVRAFFFDALETFLAGDADEALQAELHRIISHPETPETLRETYREVQEDVEAFFTASRDIWRRLHEVRERLGRELPGSFAVLGHTSISTTDIGVNPFDGQYINVGLHPSVANTILTGDFLREFPPWYGLVAAILLSMVAARLIRDVKPLPAAGIGLGLLAATIALAAGLFIGLGWYLPILDPLLAVFLTSVAISLAKFLKAEGDKSFYLSAFSRYLSADVIGQIIEDPERLKLGGDSKELTAIFTDVKGFSTIAEQMTPADLVRLLNEYLTAMSDIILELYGTIDKYEGDAIIAFFGAPLDLEDHSWRACAAAVRMKAIERELNPRFLESGLAPGELLTRVGINTGEMVVGNMGTPKKMDYTIMGHAVNLAARLEGVNKQYGTWTLTTEQTIRAAGLDSFLTRRLDRVRVVGVKEPVRLYEIIAESTSAREEDRELAEIFLQGLTLFEERNYTGAQKYFQEAKKRSPQDGPATVYLERCVKYGNAPPAETWDGVYNLTSK</sequence>
<feature type="transmembrane region" description="Helical" evidence="1">
    <location>
        <begin position="12"/>
        <end position="31"/>
    </location>
</feature>
<protein>
    <submittedName>
        <fullName evidence="3">Adenylate/guanylate cyclase with Chase sensor</fullName>
    </submittedName>
</protein>
<dbReference type="GO" id="GO:0035556">
    <property type="term" value="P:intracellular signal transduction"/>
    <property type="evidence" value="ECO:0007669"/>
    <property type="project" value="InterPro"/>
</dbReference>
<dbReference type="InterPro" id="IPR050697">
    <property type="entry name" value="Adenylyl/Guanylyl_Cyclase_3/4"/>
</dbReference>
<feature type="transmembrane region" description="Helical" evidence="1">
    <location>
        <begin position="533"/>
        <end position="550"/>
    </location>
</feature>
<dbReference type="InterPro" id="IPR001054">
    <property type="entry name" value="A/G_cyclase"/>
</dbReference>
<feature type="domain" description="Guanylate cyclase" evidence="2">
    <location>
        <begin position="648"/>
        <end position="782"/>
    </location>
</feature>
<dbReference type="CDD" id="cd07302">
    <property type="entry name" value="CHD"/>
    <property type="match status" value="1"/>
</dbReference>
<dbReference type="OrthoDB" id="9806704at2"/>
<dbReference type="InterPro" id="IPR029787">
    <property type="entry name" value="Nucleotide_cyclase"/>
</dbReference>
<accession>A0A2S4JWT9</accession>
<feature type="transmembrane region" description="Helical" evidence="1">
    <location>
        <begin position="562"/>
        <end position="584"/>
    </location>
</feature>
<dbReference type="SMART" id="SM00044">
    <property type="entry name" value="CYCc"/>
    <property type="match status" value="1"/>
</dbReference>
<dbReference type="Pfam" id="PF00211">
    <property type="entry name" value="Guanylate_cyc"/>
    <property type="match status" value="1"/>
</dbReference>
<reference evidence="4" key="1">
    <citation type="submission" date="2015-12" db="EMBL/GenBank/DDBJ databases">
        <authorList>
            <person name="Lodha T.D."/>
            <person name="Chintalapati S."/>
            <person name="Chintalapati V.R."/>
            <person name="Sravanthi T."/>
        </authorList>
    </citation>
    <scope>NUCLEOTIDE SEQUENCE [LARGE SCALE GENOMIC DNA]</scope>
    <source>
        <strain evidence="4">JC133</strain>
    </source>
</reference>
<dbReference type="SUPFAM" id="SSF55073">
    <property type="entry name" value="Nucleotide cyclase"/>
    <property type="match status" value="1"/>
</dbReference>
<dbReference type="RefSeq" id="WP_103679749.1">
    <property type="nucleotide sequence ID" value="NZ_LPWH01000051.1"/>
</dbReference>
<dbReference type="GO" id="GO:0006171">
    <property type="term" value="P:cAMP biosynthetic process"/>
    <property type="evidence" value="ECO:0007669"/>
    <property type="project" value="TreeGrafter"/>
</dbReference>
<dbReference type="EMBL" id="LPWH01000051">
    <property type="protein sequence ID" value="POR03997.1"/>
    <property type="molecule type" value="Genomic_DNA"/>
</dbReference>
<dbReference type="Proteomes" id="UP000237350">
    <property type="component" value="Unassembled WGS sequence"/>
</dbReference>
<proteinExistence type="predicted"/>